<organism evidence="3 5">
    <name type="scientific">Helicobacter ailurogastricus</name>
    <dbReference type="NCBI Taxonomy" id="1578720"/>
    <lineage>
        <taxon>Bacteria</taxon>
        <taxon>Pseudomonadati</taxon>
        <taxon>Campylobacterota</taxon>
        <taxon>Epsilonproteobacteria</taxon>
        <taxon>Campylobacterales</taxon>
        <taxon>Helicobacteraceae</taxon>
        <taxon>Helicobacter</taxon>
    </lineage>
</organism>
<dbReference type="AlphaFoldDB" id="A0A0K2X9X4"/>
<sequence>MLKGYAFKKVKNLRVPAHHARELGSASKWVRKLRKNEKFLMQGCMNR</sequence>
<reference evidence="5 6" key="3">
    <citation type="submission" date="2014-12" db="EMBL/GenBank/DDBJ databases">
        <authorList>
            <person name="Jaenicke S."/>
        </authorList>
    </citation>
    <scope>NUCLEOTIDE SEQUENCE [LARGE SCALE GENOMIC DNA]</scope>
</reference>
<dbReference type="Proteomes" id="UP000045175">
    <property type="component" value="Unassembled WGS sequence"/>
</dbReference>
<name>A0A0K2X9X4_9HELI</name>
<evidence type="ECO:0000313" key="3">
    <source>
        <dbReference type="EMBL" id="CRF44175.1"/>
    </source>
</evidence>
<dbReference type="Proteomes" id="UP000041394">
    <property type="component" value="Unassembled WGS sequence"/>
</dbReference>
<gene>
    <name evidence="1" type="ORF">HAL011_16180</name>
    <name evidence="2" type="ORF">HAL013_07070</name>
    <name evidence="3" type="ORF">HAL09_07480</name>
</gene>
<dbReference type="Proteomes" id="UP000038622">
    <property type="component" value="Unassembled WGS sequence"/>
</dbReference>
<evidence type="ECO:0000313" key="2">
    <source>
        <dbReference type="EMBL" id="CRF42519.1"/>
    </source>
</evidence>
<dbReference type="EMBL" id="CDMH01000034">
    <property type="protein sequence ID" value="CRF42519.1"/>
    <property type="molecule type" value="Genomic_DNA"/>
</dbReference>
<evidence type="ECO:0000313" key="4">
    <source>
        <dbReference type="Proteomes" id="UP000038622"/>
    </source>
</evidence>
<accession>A0A0K2X9X4</accession>
<dbReference type="EMBL" id="CDMN01000031">
    <property type="protein sequence ID" value="CRF44175.1"/>
    <property type="molecule type" value="Genomic_DNA"/>
</dbReference>
<protein>
    <submittedName>
        <fullName evidence="3">Uncharacterized protein</fullName>
    </submittedName>
</protein>
<evidence type="ECO:0000313" key="5">
    <source>
        <dbReference type="Proteomes" id="UP000041394"/>
    </source>
</evidence>
<dbReference type="EMBL" id="CDML01000054">
    <property type="protein sequence ID" value="CRF41801.1"/>
    <property type="molecule type" value="Genomic_DNA"/>
</dbReference>
<proteinExistence type="predicted"/>
<evidence type="ECO:0000313" key="6">
    <source>
        <dbReference type="Proteomes" id="UP000045175"/>
    </source>
</evidence>
<keyword evidence="4" id="KW-1185">Reference proteome</keyword>
<reference evidence="4" key="2">
    <citation type="submission" date="2014-12" db="EMBL/GenBank/DDBJ databases">
        <authorList>
            <person name="Smet A."/>
        </authorList>
    </citation>
    <scope>NUCLEOTIDE SEQUENCE [LARGE SCALE GENOMIC DNA]</scope>
</reference>
<evidence type="ECO:0000313" key="1">
    <source>
        <dbReference type="EMBL" id="CRF41801.1"/>
    </source>
</evidence>
<reference evidence="3" key="1">
    <citation type="submission" date="2014-12" db="EMBL/GenBank/DDBJ databases">
        <title>Whole genome sequences of four Staphylococcus schleiferi canine isolates.</title>
        <authorList>
            <person name="Misic A.M."/>
            <person name="Cain C."/>
            <person name="Morris D.O."/>
            <person name="Rankin S."/>
            <person name="Beiting D."/>
        </authorList>
    </citation>
    <scope>NUCLEOTIDE SEQUENCE</scope>
    <source>
        <strain evidence="1">ASB11</strain>
        <strain evidence="2">ASB13</strain>
        <strain evidence="3">ASB9</strain>
    </source>
</reference>